<feature type="region of interest" description="Disordered" evidence="6">
    <location>
        <begin position="112"/>
        <end position="135"/>
    </location>
</feature>
<dbReference type="EMBL" id="JAHEAC010000146">
    <property type="protein sequence ID" value="MBX8645016.1"/>
    <property type="molecule type" value="Genomic_DNA"/>
</dbReference>
<dbReference type="Pfam" id="PF00380">
    <property type="entry name" value="Ribosomal_S9"/>
    <property type="match status" value="1"/>
</dbReference>
<evidence type="ECO:0000256" key="6">
    <source>
        <dbReference type="SAM" id="MobiDB-lite"/>
    </source>
</evidence>
<comment type="similarity">
    <text evidence="1 4 5">Belongs to the universal ribosomal protein uS9 family.</text>
</comment>
<dbReference type="Gene3D" id="3.30.230.10">
    <property type="match status" value="1"/>
</dbReference>
<keyword evidence="2 4" id="KW-0689">Ribosomal protein</keyword>
<evidence type="ECO:0000313" key="7">
    <source>
        <dbReference type="EMBL" id="MBX8631714.1"/>
    </source>
</evidence>
<evidence type="ECO:0000256" key="5">
    <source>
        <dbReference type="RuleBase" id="RU003815"/>
    </source>
</evidence>
<accession>A0A8J7YTH8</accession>
<proteinExistence type="inferred from homology"/>
<dbReference type="PROSITE" id="PS00360">
    <property type="entry name" value="RIBOSOMAL_S9"/>
    <property type="match status" value="1"/>
</dbReference>
<dbReference type="Proteomes" id="UP000750197">
    <property type="component" value="Unassembled WGS sequence"/>
</dbReference>
<dbReference type="InterPro" id="IPR019958">
    <property type="entry name" value="Ribosomal_uS9_archaeal"/>
</dbReference>
<evidence type="ECO:0000313" key="9">
    <source>
        <dbReference type="Proteomes" id="UP000750197"/>
    </source>
</evidence>
<dbReference type="GO" id="GO:0003723">
    <property type="term" value="F:RNA binding"/>
    <property type="evidence" value="ECO:0007669"/>
    <property type="project" value="TreeGrafter"/>
</dbReference>
<dbReference type="HAMAP" id="MF_00532_A">
    <property type="entry name" value="Ribosomal_uS9_A"/>
    <property type="match status" value="1"/>
</dbReference>
<dbReference type="NCBIfam" id="NF001749">
    <property type="entry name" value="PRK00474.1"/>
    <property type="match status" value="1"/>
</dbReference>
<dbReference type="InterPro" id="IPR020574">
    <property type="entry name" value="Ribosomal_uS9_CS"/>
</dbReference>
<dbReference type="AlphaFoldDB" id="A0A8J7YTH8"/>
<protein>
    <recommendedName>
        <fullName evidence="4">Small ribosomal subunit protein uS9</fullName>
    </recommendedName>
</protein>
<dbReference type="EMBL" id="JAGVSJ010000008">
    <property type="protein sequence ID" value="MBX8631714.1"/>
    <property type="molecule type" value="Genomic_DNA"/>
</dbReference>
<evidence type="ECO:0000313" key="8">
    <source>
        <dbReference type="EMBL" id="MBX8645016.1"/>
    </source>
</evidence>
<name>A0A8J7YTH8_9ARCH</name>
<dbReference type="InterPro" id="IPR000754">
    <property type="entry name" value="Ribosomal_uS9"/>
</dbReference>
<dbReference type="InterPro" id="IPR020568">
    <property type="entry name" value="Ribosomal_Su5_D2-typ_SF"/>
</dbReference>
<evidence type="ECO:0000256" key="4">
    <source>
        <dbReference type="HAMAP-Rule" id="MF_00532"/>
    </source>
</evidence>
<organism evidence="8 9">
    <name type="scientific">Candidatus Sysuiplasma superficiale</name>
    <dbReference type="NCBI Taxonomy" id="2823368"/>
    <lineage>
        <taxon>Archaea</taxon>
        <taxon>Methanobacteriati</taxon>
        <taxon>Thermoplasmatota</taxon>
        <taxon>Thermoplasmata</taxon>
        <taxon>Candidatus Sysuiplasmatales</taxon>
        <taxon>Candidatus Sysuiplasmataceae</taxon>
        <taxon>Candidatus Sysuiplasma</taxon>
    </lineage>
</organism>
<gene>
    <name evidence="4" type="primary">rps9</name>
    <name evidence="7" type="ORF">J9259_04240</name>
    <name evidence="8" type="ORF">KIY12_09925</name>
</gene>
<evidence type="ECO:0000256" key="2">
    <source>
        <dbReference type="ARBA" id="ARBA00022980"/>
    </source>
</evidence>
<keyword evidence="3 4" id="KW-0687">Ribonucleoprotein</keyword>
<dbReference type="GO" id="GO:0003735">
    <property type="term" value="F:structural constituent of ribosome"/>
    <property type="evidence" value="ECO:0007669"/>
    <property type="project" value="UniProtKB-UniRule"/>
</dbReference>
<evidence type="ECO:0000256" key="1">
    <source>
        <dbReference type="ARBA" id="ARBA00005251"/>
    </source>
</evidence>
<reference evidence="8" key="1">
    <citation type="submission" date="2021-05" db="EMBL/GenBank/DDBJ databases">
        <title>Genomic insights into ecological role and evolution of a novel Thermoplasmata order Candidatus Sysuiplasmatales.</title>
        <authorList>
            <person name="Yuan Y."/>
        </authorList>
    </citation>
    <scope>NUCLEOTIDE SEQUENCE</scope>
    <source>
        <strain evidence="8">TUT19-bin139</strain>
        <strain evidence="7">YP2-bin.285</strain>
    </source>
</reference>
<dbReference type="SUPFAM" id="SSF54211">
    <property type="entry name" value="Ribosomal protein S5 domain 2-like"/>
    <property type="match status" value="1"/>
</dbReference>
<dbReference type="PANTHER" id="PTHR21569:SF16">
    <property type="entry name" value="RIBOSOMAL PROTEIN S16"/>
    <property type="match status" value="1"/>
</dbReference>
<dbReference type="GO" id="GO:0000462">
    <property type="term" value="P:maturation of SSU-rRNA from tricistronic rRNA transcript (SSU-rRNA, 5.8S rRNA, LSU-rRNA)"/>
    <property type="evidence" value="ECO:0007669"/>
    <property type="project" value="TreeGrafter"/>
</dbReference>
<dbReference type="GO" id="GO:0006412">
    <property type="term" value="P:translation"/>
    <property type="evidence" value="ECO:0007669"/>
    <property type="project" value="UniProtKB-UniRule"/>
</dbReference>
<dbReference type="Proteomes" id="UP000716004">
    <property type="component" value="Unassembled WGS sequence"/>
</dbReference>
<feature type="compositionally biased region" description="Basic residues" evidence="6">
    <location>
        <begin position="116"/>
        <end position="135"/>
    </location>
</feature>
<comment type="caution">
    <text evidence="8">The sequence shown here is derived from an EMBL/GenBank/DDBJ whole genome shotgun (WGS) entry which is preliminary data.</text>
</comment>
<dbReference type="PANTHER" id="PTHR21569">
    <property type="entry name" value="RIBOSOMAL PROTEIN S9"/>
    <property type="match status" value="1"/>
</dbReference>
<dbReference type="GO" id="GO:0022627">
    <property type="term" value="C:cytosolic small ribosomal subunit"/>
    <property type="evidence" value="ECO:0007669"/>
    <property type="project" value="UniProtKB-UniRule"/>
</dbReference>
<sequence length="135" mass="14777">MSDSDSVITVGKRKTAVATAVARKGFGRVRVNNVPIEIVDPQIARSKMMEPLLLAGDRAKSLDIDVDISGGGVMGQAEAARTAIAKGLVSFLKDEGLERIFRQYDRSLLISDPRRKLPKKPGGRGARKRKQKSYR</sequence>
<dbReference type="NCBIfam" id="TIGR03627">
    <property type="entry name" value="uS9_arch"/>
    <property type="match status" value="1"/>
</dbReference>
<evidence type="ECO:0000256" key="3">
    <source>
        <dbReference type="ARBA" id="ARBA00023274"/>
    </source>
</evidence>
<dbReference type="InterPro" id="IPR014721">
    <property type="entry name" value="Ribsml_uS5_D2-typ_fold_subgr"/>
</dbReference>